<accession>A0A7R9QH98</accession>
<protein>
    <submittedName>
        <fullName evidence="2">Uncharacterized protein</fullName>
    </submittedName>
</protein>
<evidence type="ECO:0000256" key="1">
    <source>
        <dbReference type="SAM" id="MobiDB-lite"/>
    </source>
</evidence>
<feature type="compositionally biased region" description="Basic residues" evidence="1">
    <location>
        <begin position="11"/>
        <end position="25"/>
    </location>
</feature>
<keyword evidence="3" id="KW-1185">Reference proteome</keyword>
<dbReference type="AlphaFoldDB" id="A0A7R9QH98"/>
<organism evidence="2">
    <name type="scientific">Medioppia subpectinata</name>
    <dbReference type="NCBI Taxonomy" id="1979941"/>
    <lineage>
        <taxon>Eukaryota</taxon>
        <taxon>Metazoa</taxon>
        <taxon>Ecdysozoa</taxon>
        <taxon>Arthropoda</taxon>
        <taxon>Chelicerata</taxon>
        <taxon>Arachnida</taxon>
        <taxon>Acari</taxon>
        <taxon>Acariformes</taxon>
        <taxon>Sarcoptiformes</taxon>
        <taxon>Oribatida</taxon>
        <taxon>Brachypylina</taxon>
        <taxon>Oppioidea</taxon>
        <taxon>Oppiidae</taxon>
        <taxon>Medioppia</taxon>
    </lineage>
</organism>
<feature type="region of interest" description="Disordered" evidence="1">
    <location>
        <begin position="1"/>
        <end position="33"/>
    </location>
</feature>
<gene>
    <name evidence="2" type="ORF">OSB1V03_LOCUS20225</name>
</gene>
<evidence type="ECO:0000313" key="3">
    <source>
        <dbReference type="Proteomes" id="UP000759131"/>
    </source>
</evidence>
<dbReference type="EMBL" id="OC887037">
    <property type="protein sequence ID" value="CAD7644820.1"/>
    <property type="molecule type" value="Genomic_DNA"/>
</dbReference>
<proteinExistence type="predicted"/>
<dbReference type="EMBL" id="CAJPIZ010032462">
    <property type="protein sequence ID" value="CAG2120278.1"/>
    <property type="molecule type" value="Genomic_DNA"/>
</dbReference>
<evidence type="ECO:0000313" key="2">
    <source>
        <dbReference type="EMBL" id="CAD7644820.1"/>
    </source>
</evidence>
<reference evidence="2" key="1">
    <citation type="submission" date="2020-11" db="EMBL/GenBank/DDBJ databases">
        <authorList>
            <person name="Tran Van P."/>
        </authorList>
    </citation>
    <scope>NUCLEOTIDE SEQUENCE</scope>
</reference>
<sequence>MNESEGISLLKQKKAQKTNKNRSRAQSRASGTSTAFWPNGVVYYQIDNSLCMGRRMLFIGGQSGWPSVLIAGQRVSRHRECDA</sequence>
<name>A0A7R9QH98_9ACAR</name>
<dbReference type="Proteomes" id="UP000759131">
    <property type="component" value="Unassembled WGS sequence"/>
</dbReference>